<name>A0AAU7CJT8_9BACT</name>
<protein>
    <submittedName>
        <fullName evidence="1">Uncharacterized protein</fullName>
    </submittedName>
</protein>
<organism evidence="1">
    <name type="scientific">Singulisphaera sp. Ch08</name>
    <dbReference type="NCBI Taxonomy" id="3120278"/>
    <lineage>
        <taxon>Bacteria</taxon>
        <taxon>Pseudomonadati</taxon>
        <taxon>Planctomycetota</taxon>
        <taxon>Planctomycetia</taxon>
        <taxon>Isosphaerales</taxon>
        <taxon>Isosphaeraceae</taxon>
        <taxon>Singulisphaera</taxon>
    </lineage>
</organism>
<sequence>MQEFRVERSGFDYRCPKPEVEEVEDVAAPVDSKDLFREASSLPSSDDLQINFGRFLHHYRNTLPHYSQGSVPLKSGIEPAAPVKRTVPSADEIQTFFAEIRRALGVTTTSAPLDPSKVVLLLKKAIQSFESSKAPQVESKTVLESFDGYVDSIDGDTAYVTLESRSNGDILYGEYSAQELLARGIHEQTRFLCETVKGGGAGRVHFAPLPKIEVTDEEARAIAEEMREAFPGGDDSVIEY</sequence>
<reference evidence="1" key="1">
    <citation type="submission" date="2024-05" db="EMBL/GenBank/DDBJ databases">
        <title>Planctomycetes of the genus Singulisphaera possess chitinolytic capabilities.</title>
        <authorList>
            <person name="Ivanova A."/>
        </authorList>
    </citation>
    <scope>NUCLEOTIDE SEQUENCE</scope>
    <source>
        <strain evidence="1">Ch08T</strain>
    </source>
</reference>
<dbReference type="AlphaFoldDB" id="A0AAU7CJT8"/>
<proteinExistence type="predicted"/>
<gene>
    <name evidence="1" type="ORF">V5E97_05250</name>
</gene>
<dbReference type="EMBL" id="CP155447">
    <property type="protein sequence ID" value="XBH05426.1"/>
    <property type="molecule type" value="Genomic_DNA"/>
</dbReference>
<dbReference type="RefSeq" id="WP_406698245.1">
    <property type="nucleotide sequence ID" value="NZ_CP155447.1"/>
</dbReference>
<evidence type="ECO:0000313" key="1">
    <source>
        <dbReference type="EMBL" id="XBH05426.1"/>
    </source>
</evidence>
<accession>A0AAU7CJT8</accession>